<name>A0ACB8V4R7_9EURO</name>
<comment type="caution">
    <text evidence="1">The sequence shown here is derived from an EMBL/GenBank/DDBJ whole genome shotgun (WGS) entry which is preliminary data.</text>
</comment>
<dbReference type="EMBL" id="JALBCA010000009">
    <property type="protein sequence ID" value="KAI2391949.1"/>
    <property type="molecule type" value="Genomic_DNA"/>
</dbReference>
<accession>A0ACB8V4R7</accession>
<protein>
    <submittedName>
        <fullName evidence="1">Uncharacterized protein</fullName>
    </submittedName>
</protein>
<evidence type="ECO:0000313" key="1">
    <source>
        <dbReference type="EMBL" id="KAI2391949.1"/>
    </source>
</evidence>
<proteinExistence type="predicted"/>
<organism evidence="1">
    <name type="scientific">Ophidiomyces ophidiicola</name>
    <dbReference type="NCBI Taxonomy" id="1387563"/>
    <lineage>
        <taxon>Eukaryota</taxon>
        <taxon>Fungi</taxon>
        <taxon>Dikarya</taxon>
        <taxon>Ascomycota</taxon>
        <taxon>Pezizomycotina</taxon>
        <taxon>Eurotiomycetes</taxon>
        <taxon>Eurotiomycetidae</taxon>
        <taxon>Onygenales</taxon>
        <taxon>Onygenaceae</taxon>
        <taxon>Ophidiomyces</taxon>
    </lineage>
</organism>
<gene>
    <name evidence="1" type="ORF">LOY88_000934</name>
</gene>
<reference evidence="1" key="1">
    <citation type="journal article" date="2022" name="bioRxiv">
        <title>Population genetic analysis of Ophidiomyces ophidiicola, the causative agent of snake fungal disease, indicates recent introductions to the USA.</title>
        <authorList>
            <person name="Ladner J.T."/>
            <person name="Palmer J.M."/>
            <person name="Ettinger C.L."/>
            <person name="Stajich J.E."/>
            <person name="Farrell T.M."/>
            <person name="Glorioso B.M."/>
            <person name="Lawson B."/>
            <person name="Price S.J."/>
            <person name="Stengle A.G."/>
            <person name="Grear D.A."/>
            <person name="Lorch J.M."/>
        </authorList>
    </citation>
    <scope>NUCLEOTIDE SEQUENCE</scope>
    <source>
        <strain evidence="1">NWHC 24266-5</strain>
    </source>
</reference>
<sequence>MDANNAPNRVAVVTGGGGDIGRAIAAEVIKTRDHVVLVDIDKASVERAAQALGAHRATAIICDITDDVAVHRMAQEALALGAVNLLVNNAGGTWASSLQETTPEVWKRETALNLDASFFCFKAFEQSLKNTHGTVINIASVNGLSVYGNPAYSAAKAGLIHFTKSIAVEYGRFGMRANAIAPGTVRTQAWEERLAANPKVFEEAMQWYPKGHVIEPGAVAGAVAFLSSPEAASITGVCLPVDAGLTAGQARLASTFSQSQFYR</sequence>